<dbReference type="AlphaFoldDB" id="A0A915HY04"/>
<keyword evidence="1" id="KW-1185">Reference proteome</keyword>
<dbReference type="WBParaSite" id="nRc.2.0.1.t06166-RA">
    <property type="protein sequence ID" value="nRc.2.0.1.t06166-RA"/>
    <property type="gene ID" value="nRc.2.0.1.g06166"/>
</dbReference>
<name>A0A915HY04_ROMCU</name>
<proteinExistence type="predicted"/>
<evidence type="ECO:0000313" key="2">
    <source>
        <dbReference type="WBParaSite" id="nRc.2.0.1.t06166-RA"/>
    </source>
</evidence>
<evidence type="ECO:0000313" key="1">
    <source>
        <dbReference type="Proteomes" id="UP000887565"/>
    </source>
</evidence>
<sequence>MMICQRNQFEDQIISREMAANVTHCTLQLIHHNLRTAVHLIFNSFVGNEVRGESCAAQIETVHRCLQAFVSLNSGDYVQCSFWSATRLDSSPSCAKFETFLKLSRHLFENHAPLNLTTNIRQ</sequence>
<organism evidence="1 2">
    <name type="scientific">Romanomermis culicivorax</name>
    <name type="common">Nematode worm</name>
    <dbReference type="NCBI Taxonomy" id="13658"/>
    <lineage>
        <taxon>Eukaryota</taxon>
        <taxon>Metazoa</taxon>
        <taxon>Ecdysozoa</taxon>
        <taxon>Nematoda</taxon>
        <taxon>Enoplea</taxon>
        <taxon>Dorylaimia</taxon>
        <taxon>Mermithida</taxon>
        <taxon>Mermithoidea</taxon>
        <taxon>Mermithidae</taxon>
        <taxon>Romanomermis</taxon>
    </lineage>
</organism>
<accession>A0A915HY04</accession>
<dbReference type="Proteomes" id="UP000887565">
    <property type="component" value="Unplaced"/>
</dbReference>
<reference evidence="2" key="1">
    <citation type="submission" date="2022-11" db="UniProtKB">
        <authorList>
            <consortium name="WormBaseParasite"/>
        </authorList>
    </citation>
    <scope>IDENTIFICATION</scope>
</reference>
<protein>
    <submittedName>
        <fullName evidence="2">Uncharacterized protein</fullName>
    </submittedName>
</protein>